<dbReference type="EMBL" id="JASNWA010000008">
    <property type="protein sequence ID" value="KAK3170846.1"/>
    <property type="molecule type" value="Genomic_DNA"/>
</dbReference>
<dbReference type="GO" id="GO:0005739">
    <property type="term" value="C:mitochondrion"/>
    <property type="evidence" value="ECO:0007669"/>
    <property type="project" value="TreeGrafter"/>
</dbReference>
<evidence type="ECO:0000313" key="4">
    <source>
        <dbReference type="EMBL" id="KAK3170846.1"/>
    </source>
</evidence>
<dbReference type="FunFam" id="3.40.50.300:FF:001425">
    <property type="entry name" value="Dynamin GTPase, putative"/>
    <property type="match status" value="1"/>
</dbReference>
<evidence type="ECO:0000256" key="2">
    <source>
        <dbReference type="ARBA" id="ARBA00023134"/>
    </source>
</evidence>
<dbReference type="Gene3D" id="3.40.50.300">
    <property type="entry name" value="P-loop containing nucleotide triphosphate hydrolases"/>
    <property type="match status" value="1"/>
</dbReference>
<dbReference type="GO" id="GO:0016020">
    <property type="term" value="C:membrane"/>
    <property type="evidence" value="ECO:0007669"/>
    <property type="project" value="TreeGrafter"/>
</dbReference>
<feature type="domain" description="Dynamin-type G" evidence="3">
    <location>
        <begin position="33"/>
        <end position="326"/>
    </location>
</feature>
<evidence type="ECO:0000259" key="3">
    <source>
        <dbReference type="PROSITE" id="PS51718"/>
    </source>
</evidence>
<comment type="caution">
    <text evidence="4">The sequence shown here is derived from an EMBL/GenBank/DDBJ whole genome shotgun (WGS) entry which is preliminary data.</text>
</comment>
<dbReference type="CDD" id="cd08771">
    <property type="entry name" value="DLP_1"/>
    <property type="match status" value="1"/>
</dbReference>
<dbReference type="GO" id="GO:0000266">
    <property type="term" value="P:mitochondrial fission"/>
    <property type="evidence" value="ECO:0007669"/>
    <property type="project" value="TreeGrafter"/>
</dbReference>
<reference evidence="4" key="1">
    <citation type="submission" date="2022-11" db="EMBL/GenBank/DDBJ databases">
        <title>Chromosomal genome sequence assembly and mating type (MAT) locus characterization of the leprose asexual lichenized fungus Lepraria neglecta (Nyl.) Erichsen.</title>
        <authorList>
            <person name="Allen J.L."/>
            <person name="Pfeffer B."/>
        </authorList>
    </citation>
    <scope>NUCLEOTIDE SEQUENCE</scope>
    <source>
        <strain evidence="4">Allen 5258</strain>
    </source>
</reference>
<dbReference type="InterPro" id="IPR030381">
    <property type="entry name" value="G_DYNAMIN_dom"/>
</dbReference>
<dbReference type="GO" id="GO:0005874">
    <property type="term" value="C:microtubule"/>
    <property type="evidence" value="ECO:0007669"/>
    <property type="project" value="TreeGrafter"/>
</dbReference>
<proteinExistence type="predicted"/>
<dbReference type="SMART" id="SM00053">
    <property type="entry name" value="DYNc"/>
    <property type="match status" value="1"/>
</dbReference>
<dbReference type="GO" id="GO:0005525">
    <property type="term" value="F:GTP binding"/>
    <property type="evidence" value="ECO:0007669"/>
    <property type="project" value="InterPro"/>
</dbReference>
<dbReference type="Pfam" id="PF00350">
    <property type="entry name" value="Dynamin_N"/>
    <property type="match status" value="1"/>
</dbReference>
<dbReference type="GO" id="GO:0006897">
    <property type="term" value="P:endocytosis"/>
    <property type="evidence" value="ECO:0007669"/>
    <property type="project" value="TreeGrafter"/>
</dbReference>
<dbReference type="InterPro" id="IPR000375">
    <property type="entry name" value="Dynamin_stalk"/>
</dbReference>
<organism evidence="4 5">
    <name type="scientific">Lepraria neglecta</name>
    <dbReference type="NCBI Taxonomy" id="209136"/>
    <lineage>
        <taxon>Eukaryota</taxon>
        <taxon>Fungi</taxon>
        <taxon>Dikarya</taxon>
        <taxon>Ascomycota</taxon>
        <taxon>Pezizomycotina</taxon>
        <taxon>Lecanoromycetes</taxon>
        <taxon>OSLEUM clade</taxon>
        <taxon>Lecanoromycetidae</taxon>
        <taxon>Lecanorales</taxon>
        <taxon>Lecanorineae</taxon>
        <taxon>Stereocaulaceae</taxon>
        <taxon>Lepraria</taxon>
    </lineage>
</organism>
<dbReference type="GO" id="GO:0048312">
    <property type="term" value="P:intracellular distribution of mitochondria"/>
    <property type="evidence" value="ECO:0007669"/>
    <property type="project" value="TreeGrafter"/>
</dbReference>
<dbReference type="Proteomes" id="UP001276659">
    <property type="component" value="Unassembled WGS sequence"/>
</dbReference>
<dbReference type="InterPro" id="IPR001401">
    <property type="entry name" value="Dynamin_GTPase"/>
</dbReference>
<accession>A0AAE0DII8</accession>
<dbReference type="InterPro" id="IPR022812">
    <property type="entry name" value="Dynamin"/>
</dbReference>
<sequence length="406" mass="44879">MSAKVELSELHSAKSTRRLEQIAGLRVRGIGDHVDLPQLVVCGDQSAGKSSVLEGITGLPFPRQDGVCTKFATEIILQHSDGERVIVATILPTSSRLEQSKSKLQRYKRHLAEFEELPVAIAEVGSLMGIRGFEGVQDGPAFARDVLRIEVTGPVGLHLTVVDLPGLISVANDEQTEDDVRTVQDLVDSYVANSRTIILAVVQANNDIANQGIIQKSRRFDQAGERTVGIITKPDLINEGTEKRIALLAKNEDTTKLKLGFFLVKNPTPSELASGITSEQRRKAENRYFQSPPWKEQALRMDRVGVVSLQKFLQNLLDQHIERELPKVREEISNLMRKTEREITAFGDDRPTVGHLRMFLSPVSQCSFTISPPPLSMATIMRLIRPSSVKAESKTIPQGFGPSHIV</sequence>
<dbReference type="SUPFAM" id="SSF52540">
    <property type="entry name" value="P-loop containing nucleoside triphosphate hydrolases"/>
    <property type="match status" value="1"/>
</dbReference>
<evidence type="ECO:0000313" key="5">
    <source>
        <dbReference type="Proteomes" id="UP001276659"/>
    </source>
</evidence>
<dbReference type="PROSITE" id="PS51718">
    <property type="entry name" value="G_DYNAMIN_2"/>
    <property type="match status" value="1"/>
</dbReference>
<keyword evidence="1" id="KW-0547">Nucleotide-binding</keyword>
<name>A0AAE0DII8_9LECA</name>
<dbReference type="PANTHER" id="PTHR11566">
    <property type="entry name" value="DYNAMIN"/>
    <property type="match status" value="1"/>
</dbReference>
<dbReference type="PANTHER" id="PTHR11566:SF21">
    <property type="entry name" value="DYNAMIN RELATED PROTEIN 1, ISOFORM A"/>
    <property type="match status" value="1"/>
</dbReference>
<evidence type="ECO:0000256" key="1">
    <source>
        <dbReference type="ARBA" id="ARBA00022741"/>
    </source>
</evidence>
<dbReference type="GO" id="GO:0016559">
    <property type="term" value="P:peroxisome fission"/>
    <property type="evidence" value="ECO:0007669"/>
    <property type="project" value="TreeGrafter"/>
</dbReference>
<dbReference type="GO" id="GO:0008017">
    <property type="term" value="F:microtubule binding"/>
    <property type="evidence" value="ECO:0007669"/>
    <property type="project" value="TreeGrafter"/>
</dbReference>
<dbReference type="InterPro" id="IPR027417">
    <property type="entry name" value="P-loop_NTPase"/>
</dbReference>
<dbReference type="InterPro" id="IPR045063">
    <property type="entry name" value="Dynamin_N"/>
</dbReference>
<dbReference type="AlphaFoldDB" id="A0AAE0DII8"/>
<dbReference type="Pfam" id="PF01031">
    <property type="entry name" value="Dynamin_M"/>
    <property type="match status" value="1"/>
</dbReference>
<dbReference type="PRINTS" id="PR00195">
    <property type="entry name" value="DYNAMIN"/>
</dbReference>
<protein>
    <recommendedName>
        <fullName evidence="3">Dynamin-type G domain-containing protein</fullName>
    </recommendedName>
</protein>
<dbReference type="GO" id="GO:0003924">
    <property type="term" value="F:GTPase activity"/>
    <property type="evidence" value="ECO:0007669"/>
    <property type="project" value="InterPro"/>
</dbReference>
<gene>
    <name evidence="4" type="ORF">OEA41_002930</name>
</gene>
<keyword evidence="5" id="KW-1185">Reference proteome</keyword>
<keyword evidence="2" id="KW-0342">GTP-binding</keyword>